<evidence type="ECO:0000313" key="2">
    <source>
        <dbReference type="EMBL" id="MET4562686.1"/>
    </source>
</evidence>
<feature type="domain" description="N-acetyltransferase" evidence="1">
    <location>
        <begin position="8"/>
        <end position="152"/>
    </location>
</feature>
<sequence>MTVNVMAQKIQVLTTYEEWIQAFPIMNQLRTELTLESYLLLLEDMRKDGYILYALYDNKQIVALAGISWRVNFYSERHIFVYDLVTDAAYRSCGYGEKLLRAIHQWGKENGAHYIALESGVNRNDAHRFYEERLGYEKWCYSFRKSLLTDKN</sequence>
<evidence type="ECO:0000259" key="1">
    <source>
        <dbReference type="PROSITE" id="PS51186"/>
    </source>
</evidence>
<dbReference type="Gene3D" id="3.40.630.30">
    <property type="match status" value="1"/>
</dbReference>
<organism evidence="2 3">
    <name type="scientific">Lysinibacillus parviboronicapiens</name>
    <dbReference type="NCBI Taxonomy" id="436516"/>
    <lineage>
        <taxon>Bacteria</taxon>
        <taxon>Bacillati</taxon>
        <taxon>Bacillota</taxon>
        <taxon>Bacilli</taxon>
        <taxon>Bacillales</taxon>
        <taxon>Bacillaceae</taxon>
        <taxon>Lysinibacillus</taxon>
    </lineage>
</organism>
<protein>
    <submittedName>
        <fullName evidence="2">GNAT superfamily N-acetyltransferase</fullName>
    </submittedName>
</protein>
<proteinExistence type="predicted"/>
<evidence type="ECO:0000313" key="3">
    <source>
        <dbReference type="Proteomes" id="UP001549363"/>
    </source>
</evidence>
<dbReference type="Pfam" id="PF00583">
    <property type="entry name" value="Acetyltransf_1"/>
    <property type="match status" value="1"/>
</dbReference>
<dbReference type="SUPFAM" id="SSF55729">
    <property type="entry name" value="Acyl-CoA N-acyltransferases (Nat)"/>
    <property type="match status" value="1"/>
</dbReference>
<dbReference type="EMBL" id="JBEPSB010000023">
    <property type="protein sequence ID" value="MET4562686.1"/>
    <property type="molecule type" value="Genomic_DNA"/>
</dbReference>
<dbReference type="InterPro" id="IPR000182">
    <property type="entry name" value="GNAT_dom"/>
</dbReference>
<name>A0ABV2PPM6_9BACI</name>
<dbReference type="Proteomes" id="UP001549363">
    <property type="component" value="Unassembled WGS sequence"/>
</dbReference>
<accession>A0ABV2PPM6</accession>
<comment type="caution">
    <text evidence="2">The sequence shown here is derived from an EMBL/GenBank/DDBJ whole genome shotgun (WGS) entry which is preliminary data.</text>
</comment>
<reference evidence="2 3" key="1">
    <citation type="submission" date="2024-06" db="EMBL/GenBank/DDBJ databases">
        <title>Sorghum-associated microbial communities from plants grown in Nebraska, USA.</title>
        <authorList>
            <person name="Schachtman D."/>
        </authorList>
    </citation>
    <scope>NUCLEOTIDE SEQUENCE [LARGE SCALE GENOMIC DNA]</scope>
    <source>
        <strain evidence="2 3">736</strain>
    </source>
</reference>
<dbReference type="PROSITE" id="PS51186">
    <property type="entry name" value="GNAT"/>
    <property type="match status" value="1"/>
</dbReference>
<dbReference type="InterPro" id="IPR016181">
    <property type="entry name" value="Acyl_CoA_acyltransferase"/>
</dbReference>
<gene>
    <name evidence="2" type="ORF">ABIA69_003877</name>
</gene>
<dbReference type="CDD" id="cd04301">
    <property type="entry name" value="NAT_SF"/>
    <property type="match status" value="1"/>
</dbReference>
<keyword evidence="3" id="KW-1185">Reference proteome</keyword>